<comment type="caution">
    <text evidence="1">The sequence shown here is derived from an EMBL/GenBank/DDBJ whole genome shotgun (WGS) entry which is preliminary data.</text>
</comment>
<gene>
    <name evidence="1" type="ORF">BGW36DRAFT_217430</name>
</gene>
<protein>
    <submittedName>
        <fullName evidence="1">Uncharacterized protein</fullName>
    </submittedName>
</protein>
<dbReference type="Proteomes" id="UP001201262">
    <property type="component" value="Unassembled WGS sequence"/>
</dbReference>
<accession>A0AAD4KRU5</accession>
<dbReference type="AlphaFoldDB" id="A0AAD4KRU5"/>
<organism evidence="1 2">
    <name type="scientific">Talaromyces proteolyticus</name>
    <dbReference type="NCBI Taxonomy" id="1131652"/>
    <lineage>
        <taxon>Eukaryota</taxon>
        <taxon>Fungi</taxon>
        <taxon>Dikarya</taxon>
        <taxon>Ascomycota</taxon>
        <taxon>Pezizomycotina</taxon>
        <taxon>Eurotiomycetes</taxon>
        <taxon>Eurotiomycetidae</taxon>
        <taxon>Eurotiales</taxon>
        <taxon>Trichocomaceae</taxon>
        <taxon>Talaromyces</taxon>
        <taxon>Talaromyces sect. Bacilispori</taxon>
    </lineage>
</organism>
<dbReference type="RefSeq" id="XP_046069827.1">
    <property type="nucleotide sequence ID" value="XM_046209981.1"/>
</dbReference>
<keyword evidence="2" id="KW-1185">Reference proteome</keyword>
<dbReference type="EMBL" id="JAJTJA010000009">
    <property type="protein sequence ID" value="KAH8694157.1"/>
    <property type="molecule type" value="Genomic_DNA"/>
</dbReference>
<sequence length="111" mass="13083">MDLWTGWYASLVEVALTAILDSGQARTRINRLVLTVRKEAVPIDTLIELLGDHDDSINWKTDWPEKCDCNVLSAESVWHYRFYPPDPGVYKMDERMRSLIRRSFFLQYFLI</sequence>
<name>A0AAD4KRU5_9EURO</name>
<evidence type="ECO:0000313" key="1">
    <source>
        <dbReference type="EMBL" id="KAH8694157.1"/>
    </source>
</evidence>
<reference evidence="1" key="1">
    <citation type="submission" date="2021-12" db="EMBL/GenBank/DDBJ databases">
        <title>Convergent genome expansion in fungi linked to evolution of root-endophyte symbiosis.</title>
        <authorList>
            <consortium name="DOE Joint Genome Institute"/>
            <person name="Ke Y.-H."/>
            <person name="Bonito G."/>
            <person name="Liao H.-L."/>
            <person name="Looney B."/>
            <person name="Rojas-Flechas A."/>
            <person name="Nash J."/>
            <person name="Hameed K."/>
            <person name="Schadt C."/>
            <person name="Martin F."/>
            <person name="Crous P.W."/>
            <person name="Miettinen O."/>
            <person name="Magnuson J.K."/>
            <person name="Labbe J."/>
            <person name="Jacobson D."/>
            <person name="Doktycz M.J."/>
            <person name="Veneault-Fourrey C."/>
            <person name="Kuo A."/>
            <person name="Mondo S."/>
            <person name="Calhoun S."/>
            <person name="Riley R."/>
            <person name="Ohm R."/>
            <person name="LaButti K."/>
            <person name="Andreopoulos B."/>
            <person name="Pangilinan J."/>
            <person name="Nolan M."/>
            <person name="Tritt A."/>
            <person name="Clum A."/>
            <person name="Lipzen A."/>
            <person name="Daum C."/>
            <person name="Barry K."/>
            <person name="Grigoriev I.V."/>
            <person name="Vilgalys R."/>
        </authorList>
    </citation>
    <scope>NUCLEOTIDE SEQUENCE</scope>
    <source>
        <strain evidence="1">PMI_201</strain>
    </source>
</reference>
<evidence type="ECO:0000313" key="2">
    <source>
        <dbReference type="Proteomes" id="UP001201262"/>
    </source>
</evidence>
<dbReference type="GeneID" id="70240268"/>
<proteinExistence type="predicted"/>